<dbReference type="Gene3D" id="1.10.1740.10">
    <property type="match status" value="1"/>
</dbReference>
<evidence type="ECO:0000313" key="9">
    <source>
        <dbReference type="Proteomes" id="UP001329915"/>
    </source>
</evidence>
<feature type="domain" description="RNA polymerase sigma-70 region 2" evidence="7">
    <location>
        <begin position="24"/>
        <end position="95"/>
    </location>
</feature>
<evidence type="ECO:0000256" key="1">
    <source>
        <dbReference type="ARBA" id="ARBA00022490"/>
    </source>
</evidence>
<keyword evidence="3 6" id="KW-0731">Sigma factor</keyword>
<dbReference type="GO" id="GO:0006352">
    <property type="term" value="P:DNA-templated transcription initiation"/>
    <property type="evidence" value="ECO:0007669"/>
    <property type="project" value="UniProtKB-UniRule"/>
</dbReference>
<feature type="DNA-binding region" description="H-T-H motif" evidence="6">
    <location>
        <begin position="193"/>
        <end position="212"/>
    </location>
</feature>
<comment type="subcellular location">
    <subcellularLocation>
        <location evidence="6">Cytoplasm</location>
    </subcellularLocation>
</comment>
<dbReference type="PANTHER" id="PTHR30385">
    <property type="entry name" value="SIGMA FACTOR F FLAGELLAR"/>
    <property type="match status" value="1"/>
</dbReference>
<gene>
    <name evidence="6 8" type="primary">sigI</name>
    <name evidence="8" type="ORF">MFMK1_003065</name>
</gene>
<dbReference type="InterPro" id="IPR007627">
    <property type="entry name" value="RNA_pol_sigma70_r2"/>
</dbReference>
<evidence type="ECO:0000256" key="2">
    <source>
        <dbReference type="ARBA" id="ARBA00023015"/>
    </source>
</evidence>
<protein>
    <recommendedName>
        <fullName evidence="6">RNA polymerase sigma factor SigI</fullName>
    </recommendedName>
</protein>
<keyword evidence="1 6" id="KW-0963">Cytoplasm</keyword>
<dbReference type="NCBIfam" id="TIGR02895">
    <property type="entry name" value="spore_sigI"/>
    <property type="match status" value="1"/>
</dbReference>
<evidence type="ECO:0000256" key="4">
    <source>
        <dbReference type="ARBA" id="ARBA00023125"/>
    </source>
</evidence>
<keyword evidence="5 6" id="KW-0804">Transcription</keyword>
<dbReference type="RefSeq" id="WP_366922598.1">
    <property type="nucleotide sequence ID" value="NZ_CP121694.1"/>
</dbReference>
<comment type="subunit">
    <text evidence="6">Interacts with RsgI.</text>
</comment>
<keyword evidence="9" id="KW-1185">Reference proteome</keyword>
<dbReference type="GO" id="GO:0003677">
    <property type="term" value="F:DNA binding"/>
    <property type="evidence" value="ECO:0007669"/>
    <property type="project" value="UniProtKB-UniRule"/>
</dbReference>
<evidence type="ECO:0000256" key="5">
    <source>
        <dbReference type="ARBA" id="ARBA00023163"/>
    </source>
</evidence>
<dbReference type="AlphaFoldDB" id="A0AAU0UQJ2"/>
<organism evidence="8 9">
    <name type="scientific">Metallumcola ferriviriculae</name>
    <dbReference type="NCBI Taxonomy" id="3039180"/>
    <lineage>
        <taxon>Bacteria</taxon>
        <taxon>Bacillati</taxon>
        <taxon>Bacillota</taxon>
        <taxon>Clostridia</taxon>
        <taxon>Neomoorellales</taxon>
        <taxon>Desulfitibacteraceae</taxon>
        <taxon>Metallumcola</taxon>
    </lineage>
</organism>
<keyword evidence="2 6" id="KW-0805">Transcription regulation</keyword>
<dbReference type="PIRSF" id="PIRSF038953">
    <property type="entry name" value="SigI"/>
    <property type="match status" value="1"/>
</dbReference>
<dbReference type="Proteomes" id="UP001329915">
    <property type="component" value="Chromosome"/>
</dbReference>
<evidence type="ECO:0000256" key="6">
    <source>
        <dbReference type="HAMAP-Rule" id="MF_02064"/>
    </source>
</evidence>
<dbReference type="KEGG" id="dbc:MFMK1_003065"/>
<name>A0AAU0UQJ2_9FIRM</name>
<evidence type="ECO:0000313" key="8">
    <source>
        <dbReference type="EMBL" id="WRO23215.1"/>
    </source>
</evidence>
<dbReference type="GO" id="GO:0016987">
    <property type="term" value="F:sigma factor activity"/>
    <property type="evidence" value="ECO:0007669"/>
    <property type="project" value="UniProtKB-UniRule"/>
</dbReference>
<dbReference type="NCBIfam" id="TIGR02937">
    <property type="entry name" value="sigma70-ECF"/>
    <property type="match status" value="1"/>
</dbReference>
<dbReference type="InterPro" id="IPR013325">
    <property type="entry name" value="RNA_pol_sigma_r2"/>
</dbReference>
<dbReference type="SUPFAM" id="SSF88946">
    <property type="entry name" value="Sigma2 domain of RNA polymerase sigma factors"/>
    <property type="match status" value="1"/>
</dbReference>
<keyword evidence="4 6" id="KW-0238">DNA-binding</keyword>
<keyword evidence="6" id="KW-0346">Stress response</keyword>
<comment type="function">
    <text evidence="6">Sigma factors are initiation factors that promote the attachment of RNA polymerase to specific initiation sites and are then released.</text>
</comment>
<evidence type="ECO:0000256" key="3">
    <source>
        <dbReference type="ARBA" id="ARBA00023082"/>
    </source>
</evidence>
<sequence>MSEKEFYFLLMQAKKGDKKCRNQLIEKYRPFILKAAAQVSGRFINMGEDDEASIALIAFNEAIDSFDESKGCSFIGFAQTVIRRRLIDFYRSEKKRVSIPFSQIDDGPGNVLGSAEFVAAAAQYDADVEKIERREEIERFTQTLSSFDIKFDDLVKASPKHETARQRAMEVAVAIARNEHMRKHLYSYKSLPLKELSTRAKVSRKTLERQRKYIIAAVIILTSDFYYLKEYIKKVL</sequence>
<dbReference type="PANTHER" id="PTHR30385:SF6">
    <property type="entry name" value="RNA POLYMERASE SIGMA FACTOR SIGI"/>
    <property type="match status" value="1"/>
</dbReference>
<dbReference type="InterPro" id="IPR014244">
    <property type="entry name" value="RNA_pol_sigma-I"/>
</dbReference>
<dbReference type="EMBL" id="CP121694">
    <property type="protein sequence ID" value="WRO23215.1"/>
    <property type="molecule type" value="Genomic_DNA"/>
</dbReference>
<dbReference type="GO" id="GO:0005737">
    <property type="term" value="C:cytoplasm"/>
    <property type="evidence" value="ECO:0007669"/>
    <property type="project" value="UniProtKB-SubCell"/>
</dbReference>
<proteinExistence type="inferred from homology"/>
<feature type="short sequence motif" description="Polymerase core binding" evidence="6">
    <location>
        <begin position="50"/>
        <end position="63"/>
    </location>
</feature>
<comment type="similarity">
    <text evidence="6">Belongs to the sigma-70 factor family. SigI subfamily.</text>
</comment>
<dbReference type="InterPro" id="IPR014284">
    <property type="entry name" value="RNA_pol_sigma-70_dom"/>
</dbReference>
<reference evidence="8 9" key="1">
    <citation type="submission" date="2023-04" db="EMBL/GenBank/DDBJ databases">
        <authorList>
            <person name="Hsu D."/>
        </authorList>
    </citation>
    <scope>NUCLEOTIDE SEQUENCE [LARGE SCALE GENOMIC DNA]</scope>
    <source>
        <strain evidence="8 9">MK1</strain>
    </source>
</reference>
<dbReference type="HAMAP" id="MF_02064">
    <property type="entry name" value="Sigma70_SigI"/>
    <property type="match status" value="1"/>
</dbReference>
<comment type="activity regulation">
    <text evidence="6">Negatively regulated by the anti-sigma-I factor RsgI.</text>
</comment>
<dbReference type="Pfam" id="PF04542">
    <property type="entry name" value="Sigma70_r2"/>
    <property type="match status" value="1"/>
</dbReference>
<evidence type="ECO:0000259" key="7">
    <source>
        <dbReference type="Pfam" id="PF04542"/>
    </source>
</evidence>
<accession>A0AAU0UQJ2</accession>